<dbReference type="SUPFAM" id="SSF50249">
    <property type="entry name" value="Nucleic acid-binding proteins"/>
    <property type="match status" value="1"/>
</dbReference>
<dbReference type="InterPro" id="IPR000085">
    <property type="entry name" value="RuvA"/>
</dbReference>
<feature type="domain" description="DNA helicase Holliday junction RuvA type" evidence="7">
    <location>
        <begin position="7"/>
        <end position="68"/>
    </location>
</feature>
<dbReference type="GO" id="GO:0005524">
    <property type="term" value="F:ATP binding"/>
    <property type="evidence" value="ECO:0007669"/>
    <property type="project" value="InterPro"/>
</dbReference>
<comment type="caution">
    <text evidence="6">Lacks conserved residue(s) required for the propagation of feature annotation.</text>
</comment>
<evidence type="ECO:0000256" key="1">
    <source>
        <dbReference type="ARBA" id="ARBA00022490"/>
    </source>
</evidence>
<keyword evidence="9" id="KW-0378">Hydrolase</keyword>
<dbReference type="Pfam" id="PF01330">
    <property type="entry name" value="RuvA_N"/>
    <property type="match status" value="1"/>
</dbReference>
<dbReference type="Gene3D" id="1.10.8.10">
    <property type="entry name" value="DNA helicase RuvA subunit, C-terminal domain"/>
    <property type="match status" value="1"/>
</dbReference>
<sequence>MGKQGLMIAYLNGKLAHKDPAYIIMDVGGVGYEVKISLQTYAALPNPGEACKVITYQQIREDAHVLYGFAEPTEKILFLDLISVSGVGAATALIMLSSLSASEIKNAIVNEDVKLIQTIKGIGGKTAQRVIIDLKDKIKKEGIIATQPNIFLTANSQVRSEAIAALTMLGIPKPTAEKSVDTILKREGDQITVEQLIKLALR</sequence>
<dbReference type="GO" id="GO:0000400">
    <property type="term" value="F:four-way junction DNA binding"/>
    <property type="evidence" value="ECO:0007669"/>
    <property type="project" value="UniProtKB-UniRule"/>
</dbReference>
<dbReference type="SUPFAM" id="SSF47781">
    <property type="entry name" value="RuvA domain 2-like"/>
    <property type="match status" value="1"/>
</dbReference>
<comment type="subunit">
    <text evidence="6">Homotetramer. Forms an RuvA(8)-RuvB(12)-Holliday junction (HJ) complex. HJ DNA is sandwiched between 2 RuvA tetramers; dsDNA enters through RuvA and exits via RuvB. An RuvB hexamer assembles on each DNA strand where it exits the tetramer. Each RuvB hexamer is contacted by two RuvA subunits (via domain III) on 2 adjacent RuvB subunits; this complex drives branch migration. In the full resolvosome a probable DNA-RuvA(4)-RuvB(12)-RuvC(2) complex forms which resolves the HJ.</text>
</comment>
<comment type="subcellular location">
    <subcellularLocation>
        <location evidence="6">Cytoplasm</location>
    </subcellularLocation>
</comment>
<keyword evidence="9" id="KW-0067">ATP-binding</keyword>
<dbReference type="Proteomes" id="UP000000493">
    <property type="component" value="Chromosome"/>
</dbReference>
<evidence type="ECO:0000256" key="2">
    <source>
        <dbReference type="ARBA" id="ARBA00022763"/>
    </source>
</evidence>
<dbReference type="InterPro" id="IPR036267">
    <property type="entry name" value="RuvA_C_sf"/>
</dbReference>
<evidence type="ECO:0000259" key="8">
    <source>
        <dbReference type="Pfam" id="PF07499"/>
    </source>
</evidence>
<dbReference type="EMBL" id="CP002859">
    <property type="protein sequence ID" value="AEI48916.1"/>
    <property type="molecule type" value="Genomic_DNA"/>
</dbReference>
<feature type="domain" description="Holliday junction DNA helicase RuvA C-terminal" evidence="8">
    <location>
        <begin position="158"/>
        <end position="202"/>
    </location>
</feature>
<dbReference type="GO" id="GO:0005737">
    <property type="term" value="C:cytoplasm"/>
    <property type="evidence" value="ECO:0007669"/>
    <property type="project" value="UniProtKB-SubCell"/>
</dbReference>
<evidence type="ECO:0000313" key="9">
    <source>
        <dbReference type="EMBL" id="AEI48916.1"/>
    </source>
</evidence>
<evidence type="ECO:0000256" key="6">
    <source>
        <dbReference type="HAMAP-Rule" id="MF_00031"/>
    </source>
</evidence>
<dbReference type="SUPFAM" id="SSF46929">
    <property type="entry name" value="DNA helicase RuvA subunit, C-terminal domain"/>
    <property type="match status" value="1"/>
</dbReference>
<dbReference type="GO" id="GO:0006281">
    <property type="term" value="P:DNA repair"/>
    <property type="evidence" value="ECO:0007669"/>
    <property type="project" value="UniProtKB-UniRule"/>
</dbReference>
<dbReference type="GO" id="GO:0009378">
    <property type="term" value="F:four-way junction helicase activity"/>
    <property type="evidence" value="ECO:0007669"/>
    <property type="project" value="InterPro"/>
</dbReference>
<dbReference type="NCBIfam" id="TIGR00084">
    <property type="entry name" value="ruvA"/>
    <property type="match status" value="1"/>
</dbReference>
<reference evidence="9 10" key="2">
    <citation type="journal article" date="2012" name="Stand. Genomic Sci.">
        <title>Complete genome sequence of the aquatic bacterium Runella slithyformis type strain (LSU 4(T)).</title>
        <authorList>
            <person name="Copeland A."/>
            <person name="Zhang X."/>
            <person name="Misra M."/>
            <person name="Lapidus A."/>
            <person name="Nolan M."/>
            <person name="Lucas S."/>
            <person name="Deshpande S."/>
            <person name="Cheng J.F."/>
            <person name="Tapia R."/>
            <person name="Goodwin L.A."/>
            <person name="Pitluck S."/>
            <person name="Liolios K."/>
            <person name="Pagani I."/>
            <person name="Ivanova N."/>
            <person name="Mikhailova N."/>
            <person name="Pati A."/>
            <person name="Chen A."/>
            <person name="Palaniappan K."/>
            <person name="Land M."/>
            <person name="Hauser L."/>
            <person name="Pan C."/>
            <person name="Jeffries C.D."/>
            <person name="Detter J.C."/>
            <person name="Brambilla E.M."/>
            <person name="Rohde M."/>
            <person name="Djao O.D."/>
            <person name="Goker M."/>
            <person name="Sikorski J."/>
            <person name="Tindall B.J."/>
            <person name="Woyke T."/>
            <person name="Bristow J."/>
            <person name="Eisen J.A."/>
            <person name="Markowitz V."/>
            <person name="Hugenholtz P."/>
            <person name="Kyrpides N.C."/>
            <person name="Klenk H.P."/>
            <person name="Mavromatis K."/>
        </authorList>
    </citation>
    <scope>NUCLEOTIDE SEQUENCE [LARGE SCALE GENOMIC DNA]</scope>
    <source>
        <strain evidence="10">ATCC 29530 / DSM 19594 / LMG 11500 / NCIMB 11436 / LSU 4</strain>
    </source>
</reference>
<comment type="domain">
    <text evidence="6">Has three domains with a flexible linker between the domains II and III and assumes an 'L' shape. Domain III is highly mobile and contacts RuvB.</text>
</comment>
<gene>
    <name evidence="6" type="primary">ruvA</name>
    <name evidence="9" type="ordered locus">Runsl_2512</name>
</gene>
<keyword evidence="2 6" id="KW-0227">DNA damage</keyword>
<keyword evidence="9" id="KW-0547">Nucleotide-binding</keyword>
<dbReference type="Pfam" id="PF07499">
    <property type="entry name" value="RuvA_C"/>
    <property type="match status" value="1"/>
</dbReference>
<accession>A0A7U3ZKJ1</accession>
<dbReference type="KEGG" id="rsi:Runsl_2512"/>
<keyword evidence="10" id="KW-1185">Reference proteome</keyword>
<keyword evidence="5 6" id="KW-0234">DNA repair</keyword>
<reference evidence="10" key="1">
    <citation type="submission" date="2011-06" db="EMBL/GenBank/DDBJ databases">
        <title>The complete genome of chromosome of Runella slithyformis DSM 19594.</title>
        <authorList>
            <consortium name="US DOE Joint Genome Institute (JGI-PGF)"/>
            <person name="Lucas S."/>
            <person name="Han J."/>
            <person name="Lapidus A."/>
            <person name="Bruce D."/>
            <person name="Goodwin L."/>
            <person name="Pitluck S."/>
            <person name="Peters L."/>
            <person name="Kyrpides N."/>
            <person name="Mavromatis K."/>
            <person name="Ivanova N."/>
            <person name="Ovchinnikova G."/>
            <person name="Zhang X."/>
            <person name="Misra M."/>
            <person name="Detter J.C."/>
            <person name="Tapia R."/>
            <person name="Han C."/>
            <person name="Land M."/>
            <person name="Hauser L."/>
            <person name="Markowitz V."/>
            <person name="Cheng J.-F."/>
            <person name="Hugenholtz P."/>
            <person name="Woyke T."/>
            <person name="Wu D."/>
            <person name="Tindall B."/>
            <person name="Faehrich R."/>
            <person name="Brambilla E."/>
            <person name="Klenk H.-P."/>
            <person name="Eisen J.A."/>
        </authorList>
    </citation>
    <scope>NUCLEOTIDE SEQUENCE [LARGE SCALE GENOMIC DNA]</scope>
    <source>
        <strain evidence="10">ATCC 29530 / DSM 19594 / LMG 11500 / NCIMB 11436 / LSU 4</strain>
    </source>
</reference>
<keyword evidence="4 6" id="KW-0233">DNA recombination</keyword>
<evidence type="ECO:0000313" key="10">
    <source>
        <dbReference type="Proteomes" id="UP000000493"/>
    </source>
</evidence>
<dbReference type="Pfam" id="PF14520">
    <property type="entry name" value="HHH_5"/>
    <property type="match status" value="1"/>
</dbReference>
<dbReference type="GO" id="GO:0009379">
    <property type="term" value="C:Holliday junction helicase complex"/>
    <property type="evidence" value="ECO:0007669"/>
    <property type="project" value="InterPro"/>
</dbReference>
<dbReference type="InterPro" id="IPR011114">
    <property type="entry name" value="RuvA_C"/>
</dbReference>
<dbReference type="InterPro" id="IPR010994">
    <property type="entry name" value="RuvA_2-like"/>
</dbReference>
<dbReference type="Gene3D" id="2.40.50.140">
    <property type="entry name" value="Nucleic acid-binding proteins"/>
    <property type="match status" value="1"/>
</dbReference>
<dbReference type="InterPro" id="IPR013849">
    <property type="entry name" value="DNA_helicase_Holl-junc_RuvA_I"/>
</dbReference>
<feature type="region of interest" description="Domain III" evidence="6">
    <location>
        <begin position="154"/>
        <end position="202"/>
    </location>
</feature>
<organism evidence="9 10">
    <name type="scientific">Runella slithyformis (strain ATCC 29530 / DSM 19594 / LMG 11500 / NCIMB 11436 / LSU 4)</name>
    <dbReference type="NCBI Taxonomy" id="761193"/>
    <lineage>
        <taxon>Bacteria</taxon>
        <taxon>Pseudomonadati</taxon>
        <taxon>Bacteroidota</taxon>
        <taxon>Cytophagia</taxon>
        <taxon>Cytophagales</taxon>
        <taxon>Spirosomataceae</taxon>
        <taxon>Runella</taxon>
    </lineage>
</organism>
<protein>
    <recommendedName>
        <fullName evidence="6">Holliday junction branch migration complex subunit RuvA</fullName>
    </recommendedName>
</protein>
<dbReference type="CDD" id="cd14332">
    <property type="entry name" value="UBA_RuvA_C"/>
    <property type="match status" value="1"/>
</dbReference>
<dbReference type="InterPro" id="IPR012340">
    <property type="entry name" value="NA-bd_OB-fold"/>
</dbReference>
<feature type="region of interest" description="Domain I" evidence="6">
    <location>
        <begin position="7"/>
        <end position="70"/>
    </location>
</feature>
<dbReference type="HAMAP" id="MF_00031">
    <property type="entry name" value="DNA_HJ_migration_RuvA"/>
    <property type="match status" value="1"/>
</dbReference>
<evidence type="ECO:0000256" key="4">
    <source>
        <dbReference type="ARBA" id="ARBA00023172"/>
    </source>
</evidence>
<name>A0A7U3ZKJ1_RUNSL</name>
<evidence type="ECO:0000259" key="7">
    <source>
        <dbReference type="Pfam" id="PF01330"/>
    </source>
</evidence>
<comment type="function">
    <text evidence="6">The RuvA-RuvB-RuvC complex processes Holliday junction (HJ) DNA during genetic recombination and DNA repair, while the RuvA-RuvB complex plays an important role in the rescue of blocked DNA replication forks via replication fork reversal (RFR). RuvA specifically binds to HJ cruciform DNA, conferring on it an open structure. The RuvB hexamer acts as an ATP-dependent pump, pulling dsDNA into and through the RuvAB complex. HJ branch migration allows RuvC to scan DNA until it finds its consensus sequence, where it cleaves and resolves the cruciform DNA.</text>
</comment>
<comment type="similarity">
    <text evidence="6">Belongs to the RuvA family.</text>
</comment>
<proteinExistence type="inferred from homology"/>
<evidence type="ECO:0000256" key="3">
    <source>
        <dbReference type="ARBA" id="ARBA00023125"/>
    </source>
</evidence>
<evidence type="ECO:0000256" key="5">
    <source>
        <dbReference type="ARBA" id="ARBA00023204"/>
    </source>
</evidence>
<keyword evidence="1 6" id="KW-0963">Cytoplasm</keyword>
<keyword evidence="9" id="KW-0347">Helicase</keyword>
<dbReference type="AlphaFoldDB" id="A0A7U3ZKJ1"/>
<dbReference type="GO" id="GO:0006310">
    <property type="term" value="P:DNA recombination"/>
    <property type="evidence" value="ECO:0007669"/>
    <property type="project" value="UniProtKB-UniRule"/>
</dbReference>
<keyword evidence="3 6" id="KW-0238">DNA-binding</keyword>
<dbReference type="GO" id="GO:0048476">
    <property type="term" value="C:Holliday junction resolvase complex"/>
    <property type="evidence" value="ECO:0007669"/>
    <property type="project" value="UniProtKB-UniRule"/>
</dbReference>
<dbReference type="Gene3D" id="1.10.150.20">
    <property type="entry name" value="5' to 3' exonuclease, C-terminal subdomain"/>
    <property type="match status" value="1"/>
</dbReference>